<dbReference type="PANTHER" id="PTHR12911">
    <property type="entry name" value="SAD1/UNC-84-LIKE PROTEIN-RELATED"/>
    <property type="match status" value="1"/>
</dbReference>
<dbReference type="GO" id="GO:0043495">
    <property type="term" value="F:protein-membrane adaptor activity"/>
    <property type="evidence" value="ECO:0007669"/>
    <property type="project" value="TreeGrafter"/>
</dbReference>
<organism evidence="8">
    <name type="scientific">Hanusia phi</name>
    <dbReference type="NCBI Taxonomy" id="3032"/>
    <lineage>
        <taxon>Eukaryota</taxon>
        <taxon>Cryptophyceae</taxon>
        <taxon>Pyrenomonadales</taxon>
        <taxon>Geminigeraceae</taxon>
        <taxon>Hanusia</taxon>
    </lineage>
</organism>
<feature type="domain" description="SUN" evidence="7">
    <location>
        <begin position="358"/>
        <end position="536"/>
    </location>
</feature>
<proteinExistence type="predicted"/>
<dbReference type="InterPro" id="IPR012919">
    <property type="entry name" value="SUN_dom"/>
</dbReference>
<dbReference type="GO" id="GO:0016020">
    <property type="term" value="C:membrane"/>
    <property type="evidence" value="ECO:0007669"/>
    <property type="project" value="UniProtKB-SubCell"/>
</dbReference>
<dbReference type="AlphaFoldDB" id="A0A7S0HVN3"/>
<dbReference type="Pfam" id="PF07738">
    <property type="entry name" value="Sad1_UNC"/>
    <property type="match status" value="1"/>
</dbReference>
<dbReference type="EMBL" id="HBEO01029256">
    <property type="protein sequence ID" value="CAD8501350.1"/>
    <property type="molecule type" value="Transcribed_RNA"/>
</dbReference>
<sequence length="541" mass="61133">MPRRLDPDSRALPRSDGSTLHFATSLAYEGMKSRPTQDDFLLTASHILKCPHNYNPVHAHNTRYKRWYSSTFTEPKRQGCEMSRWFNGTVVIILFLLCFGLAFVVRVCLEGLGAAILPIGFIPSEYKNLQELHGAVQNLQQEQKNLNQEIESLLRYKINIENTSQRLASILAYLDEGSGTRHSVVNQTTVFHDEIRNFSTSIVTEIDEIIDKLNAQVEWNATEKTGKSESMQHDISELSKMMLLYQKQKADFESAIDAQPESIHSVSEILDLKYVQKSFQDAIESFVRNASKSRFFDEVKNEVILQSVKEISRKERILTQKTMDEMSYDRLIPKESAFEALRHLYRNRISGVDWMLSVNGAEVLDHSPSYDTCSGHSWHSTWLLCTSMNVMHPPLQTQPSTALQLSPAWTDGRTGSTLGHCWAMQGSHGFLEVKLARPVAPKEIWVNSIPVELSPGHGTSAIKNFAVLGRLDGPYHLVLNATHSPSSRASLESSEKFLVDEENQSMITQVRVEVYSNHGNELFTCLYHVALIGDESSAEIV</sequence>
<comment type="subcellular location">
    <subcellularLocation>
        <location evidence="1">Membrane</location>
    </subcellularLocation>
</comment>
<evidence type="ECO:0000256" key="4">
    <source>
        <dbReference type="ARBA" id="ARBA00023136"/>
    </source>
</evidence>
<evidence type="ECO:0000256" key="5">
    <source>
        <dbReference type="SAM" id="Coils"/>
    </source>
</evidence>
<dbReference type="PROSITE" id="PS51469">
    <property type="entry name" value="SUN"/>
    <property type="match status" value="1"/>
</dbReference>
<keyword evidence="2 6" id="KW-0812">Transmembrane</keyword>
<evidence type="ECO:0000313" key="8">
    <source>
        <dbReference type="EMBL" id="CAD8501350.1"/>
    </source>
</evidence>
<name>A0A7S0HVN3_9CRYP</name>
<dbReference type="GO" id="GO:0005635">
    <property type="term" value="C:nuclear envelope"/>
    <property type="evidence" value="ECO:0007669"/>
    <property type="project" value="UniProtKB-ARBA"/>
</dbReference>
<evidence type="ECO:0000256" key="6">
    <source>
        <dbReference type="SAM" id="Phobius"/>
    </source>
</evidence>
<evidence type="ECO:0000256" key="1">
    <source>
        <dbReference type="ARBA" id="ARBA00004370"/>
    </source>
</evidence>
<dbReference type="PANTHER" id="PTHR12911:SF8">
    <property type="entry name" value="KLAROID PROTEIN-RELATED"/>
    <property type="match status" value="1"/>
</dbReference>
<evidence type="ECO:0000256" key="2">
    <source>
        <dbReference type="ARBA" id="ARBA00022692"/>
    </source>
</evidence>
<keyword evidence="5" id="KW-0175">Coiled coil</keyword>
<dbReference type="Gene3D" id="2.60.120.260">
    <property type="entry name" value="Galactose-binding domain-like"/>
    <property type="match status" value="1"/>
</dbReference>
<keyword evidence="4 6" id="KW-0472">Membrane</keyword>
<reference evidence="8" key="1">
    <citation type="submission" date="2021-01" db="EMBL/GenBank/DDBJ databases">
        <authorList>
            <person name="Corre E."/>
            <person name="Pelletier E."/>
            <person name="Niang G."/>
            <person name="Scheremetjew M."/>
            <person name="Finn R."/>
            <person name="Kale V."/>
            <person name="Holt S."/>
            <person name="Cochrane G."/>
            <person name="Meng A."/>
            <person name="Brown T."/>
            <person name="Cohen L."/>
        </authorList>
    </citation>
    <scope>NUCLEOTIDE SEQUENCE</scope>
    <source>
        <strain evidence="8">CCMP325</strain>
    </source>
</reference>
<gene>
    <name evidence="8" type="ORF">HPHI1048_LOCUS19837</name>
</gene>
<feature type="transmembrane region" description="Helical" evidence="6">
    <location>
        <begin position="85"/>
        <end position="105"/>
    </location>
</feature>
<dbReference type="InterPro" id="IPR045119">
    <property type="entry name" value="SUN1-5"/>
</dbReference>
<keyword evidence="3 6" id="KW-1133">Transmembrane helix</keyword>
<protein>
    <recommendedName>
        <fullName evidence="7">SUN domain-containing protein</fullName>
    </recommendedName>
</protein>
<evidence type="ECO:0000256" key="3">
    <source>
        <dbReference type="ARBA" id="ARBA00022989"/>
    </source>
</evidence>
<feature type="coiled-coil region" evidence="5">
    <location>
        <begin position="129"/>
        <end position="156"/>
    </location>
</feature>
<evidence type="ECO:0000259" key="7">
    <source>
        <dbReference type="PROSITE" id="PS51469"/>
    </source>
</evidence>
<accession>A0A7S0HVN3</accession>